<reference evidence="2" key="2">
    <citation type="submission" date="2021-09" db="EMBL/GenBank/DDBJ databases">
        <authorList>
            <person name="Gilroy R."/>
        </authorList>
    </citation>
    <scope>NUCLEOTIDE SEQUENCE</scope>
    <source>
        <strain evidence="2">ChiGjej5B5-22894</strain>
    </source>
</reference>
<organism evidence="2 3">
    <name type="scientific">Brachybacterium massiliense</name>
    <dbReference type="NCBI Taxonomy" id="1755098"/>
    <lineage>
        <taxon>Bacteria</taxon>
        <taxon>Bacillati</taxon>
        <taxon>Actinomycetota</taxon>
        <taxon>Actinomycetes</taxon>
        <taxon>Micrococcales</taxon>
        <taxon>Dermabacteraceae</taxon>
        <taxon>Brachybacterium</taxon>
    </lineage>
</organism>
<keyword evidence="1" id="KW-0812">Transmembrane</keyword>
<feature type="transmembrane region" description="Helical" evidence="1">
    <location>
        <begin position="202"/>
        <end position="221"/>
    </location>
</feature>
<dbReference type="AlphaFoldDB" id="A0A921MU32"/>
<proteinExistence type="predicted"/>
<reference evidence="2" key="1">
    <citation type="journal article" date="2021" name="PeerJ">
        <title>Extensive microbial diversity within the chicken gut microbiome revealed by metagenomics and culture.</title>
        <authorList>
            <person name="Gilroy R."/>
            <person name="Ravi A."/>
            <person name="Getino M."/>
            <person name="Pursley I."/>
            <person name="Horton D.L."/>
            <person name="Alikhan N.F."/>
            <person name="Baker D."/>
            <person name="Gharbi K."/>
            <person name="Hall N."/>
            <person name="Watson M."/>
            <person name="Adriaenssens E.M."/>
            <person name="Foster-Nyarko E."/>
            <person name="Jarju S."/>
            <person name="Secka A."/>
            <person name="Antonio M."/>
            <person name="Oren A."/>
            <person name="Chaudhuri R.R."/>
            <person name="La Ragione R."/>
            <person name="Hildebrand F."/>
            <person name="Pallen M.J."/>
        </authorList>
    </citation>
    <scope>NUCLEOTIDE SEQUENCE</scope>
    <source>
        <strain evidence="2">ChiGjej5B5-22894</strain>
    </source>
</reference>
<dbReference type="Proteomes" id="UP000742460">
    <property type="component" value="Unassembled WGS sequence"/>
</dbReference>
<evidence type="ECO:0000313" key="3">
    <source>
        <dbReference type="Proteomes" id="UP000742460"/>
    </source>
</evidence>
<evidence type="ECO:0000256" key="1">
    <source>
        <dbReference type="SAM" id="Phobius"/>
    </source>
</evidence>
<feature type="transmembrane region" description="Helical" evidence="1">
    <location>
        <begin position="309"/>
        <end position="331"/>
    </location>
</feature>
<feature type="transmembrane region" description="Helical" evidence="1">
    <location>
        <begin position="454"/>
        <end position="472"/>
    </location>
</feature>
<feature type="transmembrane region" description="Helical" evidence="1">
    <location>
        <begin position="88"/>
        <end position="109"/>
    </location>
</feature>
<feature type="transmembrane region" description="Helical" evidence="1">
    <location>
        <begin position="233"/>
        <end position="250"/>
    </location>
</feature>
<feature type="non-terminal residue" evidence="2">
    <location>
        <position position="1"/>
    </location>
</feature>
<dbReference type="Pfam" id="PF20176">
    <property type="entry name" value="DUF6541"/>
    <property type="match status" value="1"/>
</dbReference>
<feature type="transmembrane region" description="Helical" evidence="1">
    <location>
        <begin position="31"/>
        <end position="55"/>
    </location>
</feature>
<accession>A0A921MU32</accession>
<sequence>GRLPALVLAPPLAAALAGVGAIVAQLIGLPWNLATFAGCALVLLGLSWGMARLGLVLPPLHTQSRAGEDVPADGGAPERPGLLRLPRWAAPVALVLALGVAVVPVLAAMRRPDAVLERWDTLYHLSALARIRGTGEGSSLTLGILSNTVGEPVFYPAAFHDLASLMPWGSIPAILNGTALALAVVPWVLGTGALAHVLWPHLRWAGIAAALGAAIVPAAPMNEWIHLSPLPNLVGMAMIPGALAGAVLLWRAVLARQVSTPQLLTTAGVLMAVLLGLALLQPNVAVTLLLLIAVLTAVTGAPHWRARPLLAAVPVLALTPLAVLTWTPLGATVTNFSGGLAVPWWTGLGEVVLGLWTVWPMALGVVLALLWWPGLIRTLTTPQRWVAVAWAVFAVLYLDAAVDSPLNLSVLFYRGQDRLAMPLAMLSMLLVVPALEMLLAALRRSSRRARPLAVVLLCAVLVAAGTSVPVRYDNAMKNLAPEYEGRGRFLQPDELEAFAAVTDQMDHRYVLLASPFSGAAHMYALHGMNVRFPVAGMSFKGTDQEVVDAVPLAATDPEACQVLRSAHVKYIYQERTPYQWDARYGPIEQADESLGPVLFETPHSRLIEVDCVYE</sequence>
<feature type="transmembrane region" description="Helical" evidence="1">
    <location>
        <begin position="285"/>
        <end position="302"/>
    </location>
</feature>
<feature type="transmembrane region" description="Helical" evidence="1">
    <location>
        <begin position="351"/>
        <end position="372"/>
    </location>
</feature>
<dbReference type="EMBL" id="DYUE01000097">
    <property type="protein sequence ID" value="HJG90813.1"/>
    <property type="molecule type" value="Genomic_DNA"/>
</dbReference>
<keyword evidence="1" id="KW-0472">Membrane</keyword>
<evidence type="ECO:0000313" key="2">
    <source>
        <dbReference type="EMBL" id="HJG90813.1"/>
    </source>
</evidence>
<keyword evidence="1" id="KW-1133">Transmembrane helix</keyword>
<protein>
    <submittedName>
        <fullName evidence="2">Uncharacterized protein</fullName>
    </submittedName>
</protein>
<feature type="transmembrane region" description="Helical" evidence="1">
    <location>
        <begin position="173"/>
        <end position="195"/>
    </location>
</feature>
<feature type="transmembrane region" description="Helical" evidence="1">
    <location>
        <begin position="422"/>
        <end position="442"/>
    </location>
</feature>
<dbReference type="InterPro" id="IPR046671">
    <property type="entry name" value="DUF6541"/>
</dbReference>
<feature type="transmembrane region" description="Helical" evidence="1">
    <location>
        <begin position="262"/>
        <end position="279"/>
    </location>
</feature>
<comment type="caution">
    <text evidence="2">The sequence shown here is derived from an EMBL/GenBank/DDBJ whole genome shotgun (WGS) entry which is preliminary data.</text>
</comment>
<feature type="transmembrane region" description="Helical" evidence="1">
    <location>
        <begin position="384"/>
        <end position="402"/>
    </location>
</feature>
<name>A0A921MU32_9MICO</name>
<gene>
    <name evidence="2" type="ORF">K8V81_03720</name>
</gene>